<evidence type="ECO:0000256" key="4">
    <source>
        <dbReference type="ARBA" id="ARBA00022692"/>
    </source>
</evidence>
<accession>A0ABP9ZFU4</accession>
<dbReference type="SUPFAM" id="SSF103473">
    <property type="entry name" value="MFS general substrate transporter"/>
    <property type="match status" value="1"/>
</dbReference>
<dbReference type="RefSeq" id="WP_053949430.1">
    <property type="nucleotide sequence ID" value="NZ_BAABVV010000010.1"/>
</dbReference>
<feature type="transmembrane region" description="Helical" evidence="7">
    <location>
        <begin position="270"/>
        <end position="291"/>
    </location>
</feature>
<evidence type="ECO:0000256" key="1">
    <source>
        <dbReference type="ARBA" id="ARBA00004651"/>
    </source>
</evidence>
<feature type="transmembrane region" description="Helical" evidence="7">
    <location>
        <begin position="360"/>
        <end position="380"/>
    </location>
</feature>
<dbReference type="InterPro" id="IPR011701">
    <property type="entry name" value="MFS"/>
</dbReference>
<feature type="transmembrane region" description="Helical" evidence="7">
    <location>
        <begin position="96"/>
        <end position="117"/>
    </location>
</feature>
<dbReference type="InterPro" id="IPR036259">
    <property type="entry name" value="MFS_trans_sf"/>
</dbReference>
<feature type="domain" description="Major facilitator superfamily (MFS) profile" evidence="8">
    <location>
        <begin position="5"/>
        <end position="384"/>
    </location>
</feature>
<keyword evidence="4 7" id="KW-0812">Transmembrane</keyword>
<dbReference type="InterPro" id="IPR020846">
    <property type="entry name" value="MFS_dom"/>
</dbReference>
<sequence length="393" mass="43671">MNEIKLHWLFLGSLINNIAVSTVWPLTTVYMHDALGKSLTEVGIILFLYSSSNVLGNYISGKLFDRHNRYFLTILGIIGSILISSGLIFFNGWPFYPIGLVLFGFTTGWNLTMINSLGTTVHLKSGRFIFNMLYLAQNVGVVFGTIAVGFIYPIGIGYVFMLSTVILIIYGISAILTYHKPGSIYPVKRDKEKAVKVKLPKPNLTIIATFFFTLSIIWIVYEQWVSNMSVYITGSGIPLSMYSLLWTLNAFLLVIFQLVINWIAQKHDSLYFQIYFGILFIGLSFFTLIFTKTYPGFVLSMVVLTIGEASVIPSIPALVNELTPVAVKGKYQGLTNAFSSIGRAIGPLVGGVIIDFTSYGMLFILCTIACVAIIIGSEIVSRYARNKVTKYSE</sequence>
<evidence type="ECO:0000256" key="5">
    <source>
        <dbReference type="ARBA" id="ARBA00022989"/>
    </source>
</evidence>
<keyword evidence="6 7" id="KW-0472">Membrane</keyword>
<name>A0ABP9ZFU4_9LACO</name>
<dbReference type="CDD" id="cd17329">
    <property type="entry name" value="MFS_MdtH_MDR_like"/>
    <property type="match status" value="1"/>
</dbReference>
<proteinExistence type="predicted"/>
<dbReference type="PANTHER" id="PTHR23517">
    <property type="entry name" value="RESISTANCE PROTEIN MDTM, PUTATIVE-RELATED-RELATED"/>
    <property type="match status" value="1"/>
</dbReference>
<reference evidence="9 10" key="1">
    <citation type="submission" date="2024-03" db="EMBL/GenBank/DDBJ databases">
        <title>Inconsistent identification of Apilactobacillus kunkeei-related strains obtained by well-developed overall genome related indices.</title>
        <authorList>
            <person name="Maeno S."/>
            <person name="Endo A."/>
        </authorList>
    </citation>
    <scope>NUCLEOTIDE SEQUENCE [LARGE SCALE GENOMIC DNA]</scope>
    <source>
        <strain evidence="9 10">20H-10</strain>
    </source>
</reference>
<feature type="transmembrane region" description="Helical" evidence="7">
    <location>
        <begin position="158"/>
        <end position="178"/>
    </location>
</feature>
<protein>
    <submittedName>
        <fullName evidence="9">MFS transporter</fullName>
    </submittedName>
</protein>
<comment type="subcellular location">
    <subcellularLocation>
        <location evidence="1">Cell membrane</location>
        <topology evidence="1">Multi-pass membrane protein</topology>
    </subcellularLocation>
</comment>
<evidence type="ECO:0000256" key="6">
    <source>
        <dbReference type="ARBA" id="ARBA00023136"/>
    </source>
</evidence>
<evidence type="ECO:0000256" key="7">
    <source>
        <dbReference type="SAM" id="Phobius"/>
    </source>
</evidence>
<evidence type="ECO:0000256" key="3">
    <source>
        <dbReference type="ARBA" id="ARBA00022475"/>
    </source>
</evidence>
<dbReference type="InterPro" id="IPR050171">
    <property type="entry name" value="MFS_Transporters"/>
</dbReference>
<dbReference type="EMBL" id="BAABVV010000010">
    <property type="protein sequence ID" value="GAA6113668.1"/>
    <property type="molecule type" value="Genomic_DNA"/>
</dbReference>
<feature type="transmembrane region" description="Helical" evidence="7">
    <location>
        <begin position="331"/>
        <end position="354"/>
    </location>
</feature>
<gene>
    <name evidence="9" type="ORF">AP20H10_00310</name>
</gene>
<feature type="transmembrane region" description="Helical" evidence="7">
    <location>
        <begin position="7"/>
        <end position="27"/>
    </location>
</feature>
<dbReference type="Pfam" id="PF07690">
    <property type="entry name" value="MFS_1"/>
    <property type="match status" value="1"/>
</dbReference>
<comment type="caution">
    <text evidence="9">The sequence shown here is derived from an EMBL/GenBank/DDBJ whole genome shotgun (WGS) entry which is preliminary data.</text>
</comment>
<dbReference type="Proteomes" id="UP001438112">
    <property type="component" value="Unassembled WGS sequence"/>
</dbReference>
<feature type="transmembrane region" description="Helical" evidence="7">
    <location>
        <begin position="70"/>
        <end position="90"/>
    </location>
</feature>
<keyword evidence="5 7" id="KW-1133">Transmembrane helix</keyword>
<keyword evidence="10" id="KW-1185">Reference proteome</keyword>
<keyword evidence="2" id="KW-0813">Transport</keyword>
<evidence type="ECO:0000313" key="9">
    <source>
        <dbReference type="EMBL" id="GAA6113668.1"/>
    </source>
</evidence>
<feature type="transmembrane region" description="Helical" evidence="7">
    <location>
        <begin position="297"/>
        <end position="319"/>
    </location>
</feature>
<feature type="transmembrane region" description="Helical" evidence="7">
    <location>
        <begin position="241"/>
        <end position="263"/>
    </location>
</feature>
<dbReference type="Gene3D" id="1.20.1250.20">
    <property type="entry name" value="MFS general substrate transporter like domains"/>
    <property type="match status" value="2"/>
</dbReference>
<evidence type="ECO:0000313" key="10">
    <source>
        <dbReference type="Proteomes" id="UP001438112"/>
    </source>
</evidence>
<feature type="transmembrane region" description="Helical" evidence="7">
    <location>
        <begin position="199"/>
        <end position="221"/>
    </location>
</feature>
<feature type="transmembrane region" description="Helical" evidence="7">
    <location>
        <begin position="39"/>
        <end position="58"/>
    </location>
</feature>
<evidence type="ECO:0000259" key="8">
    <source>
        <dbReference type="PROSITE" id="PS50850"/>
    </source>
</evidence>
<dbReference type="PROSITE" id="PS50850">
    <property type="entry name" value="MFS"/>
    <property type="match status" value="1"/>
</dbReference>
<organism evidence="9 10">
    <name type="scientific">Apilactobacillus apinorum</name>
    <dbReference type="NCBI Taxonomy" id="1218495"/>
    <lineage>
        <taxon>Bacteria</taxon>
        <taxon>Bacillati</taxon>
        <taxon>Bacillota</taxon>
        <taxon>Bacilli</taxon>
        <taxon>Lactobacillales</taxon>
        <taxon>Lactobacillaceae</taxon>
        <taxon>Apilactobacillus</taxon>
    </lineage>
</organism>
<evidence type="ECO:0000256" key="2">
    <source>
        <dbReference type="ARBA" id="ARBA00022448"/>
    </source>
</evidence>
<feature type="transmembrane region" description="Helical" evidence="7">
    <location>
        <begin position="129"/>
        <end position="152"/>
    </location>
</feature>
<dbReference type="PANTHER" id="PTHR23517:SF10">
    <property type="entry name" value="MAJOR FACILITATOR SUPERFAMILY (MFS) PROFILE DOMAIN-CONTAINING PROTEIN"/>
    <property type="match status" value="1"/>
</dbReference>
<keyword evidence="3" id="KW-1003">Cell membrane</keyword>